<keyword evidence="1" id="KW-0732">Signal</keyword>
<dbReference type="OrthoDB" id="117186at2"/>
<evidence type="ECO:0000313" key="3">
    <source>
        <dbReference type="Proteomes" id="UP000030152"/>
    </source>
</evidence>
<keyword evidence="3" id="KW-1185">Reference proteome</keyword>
<dbReference type="RefSeq" id="WP_026300079.1">
    <property type="nucleotide sequence ID" value="NZ_JRLX01000025.1"/>
</dbReference>
<feature type="chain" id="PRO_5001991523" evidence="1">
    <location>
        <begin position="19"/>
        <end position="146"/>
    </location>
</feature>
<dbReference type="InterPro" id="IPR032710">
    <property type="entry name" value="NTF2-like_dom_sf"/>
</dbReference>
<sequence length="146" mass="16774">MKKLFIISIMLCAQGIFAQEGEIKKTIQTFFDGLQTRDTVKMQSVSYKNLILESVTEHMGEGKLDFETAGEYYKQVARIPQNLKIEEKILSYKVQVDGTLAHVWAPYEFYANGKLSHKGVNSFQLFNDRGNWKIIYIIDTRRAAGK</sequence>
<dbReference type="eggNOG" id="ENOG5032SDI">
    <property type="taxonomic scope" value="Bacteria"/>
</dbReference>
<protein>
    <submittedName>
        <fullName evidence="2">3-methyl-2-oxobutanoate hydroxymethyltransferase</fullName>
    </submittedName>
</protein>
<dbReference type="SUPFAM" id="SSF54427">
    <property type="entry name" value="NTF2-like"/>
    <property type="match status" value="1"/>
</dbReference>
<dbReference type="EMBL" id="JRLX01000025">
    <property type="protein sequence ID" value="KGO85223.1"/>
    <property type="molecule type" value="Genomic_DNA"/>
</dbReference>
<comment type="caution">
    <text evidence="2">The sequence shown here is derived from an EMBL/GenBank/DDBJ whole genome shotgun (WGS) entry which is preliminary data.</text>
</comment>
<dbReference type="Proteomes" id="UP000030152">
    <property type="component" value="Unassembled WGS sequence"/>
</dbReference>
<gene>
    <name evidence="2" type="ORF">Q765_17145</name>
</gene>
<organism evidence="2 3">
    <name type="scientific">Flavobacterium rivuli WB 3.3-2 = DSM 21788</name>
    <dbReference type="NCBI Taxonomy" id="1121895"/>
    <lineage>
        <taxon>Bacteria</taxon>
        <taxon>Pseudomonadati</taxon>
        <taxon>Bacteroidota</taxon>
        <taxon>Flavobacteriia</taxon>
        <taxon>Flavobacteriales</taxon>
        <taxon>Flavobacteriaceae</taxon>
        <taxon>Flavobacterium</taxon>
    </lineage>
</organism>
<accession>A0A0A2M1B2</accession>
<dbReference type="GO" id="GO:0008168">
    <property type="term" value="F:methyltransferase activity"/>
    <property type="evidence" value="ECO:0007669"/>
    <property type="project" value="UniProtKB-KW"/>
</dbReference>
<reference evidence="2 3" key="1">
    <citation type="submission" date="2013-09" db="EMBL/GenBank/DDBJ databases">
        <authorList>
            <person name="Zeng Z."/>
            <person name="Chen C."/>
        </authorList>
    </citation>
    <scope>NUCLEOTIDE SEQUENCE [LARGE SCALE GENOMIC DNA]</scope>
    <source>
        <strain evidence="2 3">WB 3.3-2</strain>
    </source>
</reference>
<dbReference type="AlphaFoldDB" id="A0A0A2M1B2"/>
<keyword evidence="2" id="KW-0808">Transferase</keyword>
<evidence type="ECO:0000256" key="1">
    <source>
        <dbReference type="SAM" id="SignalP"/>
    </source>
</evidence>
<dbReference type="GO" id="GO:0032259">
    <property type="term" value="P:methylation"/>
    <property type="evidence" value="ECO:0007669"/>
    <property type="project" value="UniProtKB-KW"/>
</dbReference>
<keyword evidence="2" id="KW-0489">Methyltransferase</keyword>
<evidence type="ECO:0000313" key="2">
    <source>
        <dbReference type="EMBL" id="KGO85223.1"/>
    </source>
</evidence>
<dbReference type="Gene3D" id="3.10.450.50">
    <property type="match status" value="1"/>
</dbReference>
<name>A0A0A2M1B2_9FLAO</name>
<dbReference type="STRING" id="1121895.GCA_000378485_02872"/>
<proteinExistence type="predicted"/>
<feature type="signal peptide" evidence="1">
    <location>
        <begin position="1"/>
        <end position="18"/>
    </location>
</feature>